<reference evidence="1 2" key="1">
    <citation type="submission" date="2019-04" db="EMBL/GenBank/DDBJ databases">
        <title>Pedobacter sp. RP-3-15 sp. nov., isolated from Arctic soil.</title>
        <authorList>
            <person name="Dahal R.H."/>
            <person name="Kim D.-U."/>
        </authorList>
    </citation>
    <scope>NUCLEOTIDE SEQUENCE [LARGE SCALE GENOMIC DNA]</scope>
    <source>
        <strain evidence="1 2">RP-3-15</strain>
    </source>
</reference>
<protein>
    <submittedName>
        <fullName evidence="1">Uncharacterized protein</fullName>
    </submittedName>
</protein>
<organism evidence="1 2">
    <name type="scientific">Pedobacter frigoris</name>
    <dbReference type="NCBI Taxonomy" id="2571272"/>
    <lineage>
        <taxon>Bacteria</taxon>
        <taxon>Pseudomonadati</taxon>
        <taxon>Bacteroidota</taxon>
        <taxon>Sphingobacteriia</taxon>
        <taxon>Sphingobacteriales</taxon>
        <taxon>Sphingobacteriaceae</taxon>
        <taxon>Pedobacter</taxon>
    </lineage>
</organism>
<name>A0A4U1CPU2_9SPHI</name>
<dbReference type="OrthoDB" id="770596at2"/>
<proteinExistence type="predicted"/>
<evidence type="ECO:0000313" key="2">
    <source>
        <dbReference type="Proteomes" id="UP000307244"/>
    </source>
</evidence>
<accession>A0A4U1CPU2</accession>
<dbReference type="EMBL" id="SWBQ01000001">
    <property type="protein sequence ID" value="TKC09544.1"/>
    <property type="molecule type" value="Genomic_DNA"/>
</dbReference>
<dbReference type="Proteomes" id="UP000307244">
    <property type="component" value="Unassembled WGS sequence"/>
</dbReference>
<dbReference type="RefSeq" id="WP_136834954.1">
    <property type="nucleotide sequence ID" value="NZ_SWBQ01000001.1"/>
</dbReference>
<sequence length="84" mass="9613">MENTQNKDLNPHEFTIEINGEPQAIRVEVTKPGDYVIYINGERTGHIYPIIGSTTLKWKSKDHISQELVDVIGKQIETLENNHL</sequence>
<gene>
    <name evidence="1" type="ORF">FA047_05495</name>
</gene>
<keyword evidence="2" id="KW-1185">Reference proteome</keyword>
<comment type="caution">
    <text evidence="1">The sequence shown here is derived from an EMBL/GenBank/DDBJ whole genome shotgun (WGS) entry which is preliminary data.</text>
</comment>
<evidence type="ECO:0000313" key="1">
    <source>
        <dbReference type="EMBL" id="TKC09544.1"/>
    </source>
</evidence>
<dbReference type="AlphaFoldDB" id="A0A4U1CPU2"/>